<evidence type="ECO:0000256" key="2">
    <source>
        <dbReference type="SAM" id="SignalP"/>
    </source>
</evidence>
<evidence type="ECO:0000313" key="4">
    <source>
        <dbReference type="Proteomes" id="UP001285908"/>
    </source>
</evidence>
<keyword evidence="2" id="KW-0732">Signal</keyword>
<dbReference type="GeneID" id="87873303"/>
<accession>A0AAJ0IE60</accession>
<keyword evidence="4" id="KW-1185">Reference proteome</keyword>
<dbReference type="RefSeq" id="XP_062696380.1">
    <property type="nucleotide sequence ID" value="XM_062835681.1"/>
</dbReference>
<evidence type="ECO:0000256" key="1">
    <source>
        <dbReference type="SAM" id="MobiDB-lite"/>
    </source>
</evidence>
<dbReference type="AlphaFoldDB" id="A0AAJ0IE60"/>
<proteinExistence type="predicted"/>
<comment type="caution">
    <text evidence="3">The sequence shown here is derived from an EMBL/GenBank/DDBJ whole genome shotgun (WGS) entry which is preliminary data.</text>
</comment>
<evidence type="ECO:0000313" key="3">
    <source>
        <dbReference type="EMBL" id="KAK3498747.1"/>
    </source>
</evidence>
<feature type="region of interest" description="Disordered" evidence="1">
    <location>
        <begin position="262"/>
        <end position="290"/>
    </location>
</feature>
<organism evidence="3 4">
    <name type="scientific">Neurospora hispaniola</name>
    <dbReference type="NCBI Taxonomy" id="588809"/>
    <lineage>
        <taxon>Eukaryota</taxon>
        <taxon>Fungi</taxon>
        <taxon>Dikarya</taxon>
        <taxon>Ascomycota</taxon>
        <taxon>Pezizomycotina</taxon>
        <taxon>Sordariomycetes</taxon>
        <taxon>Sordariomycetidae</taxon>
        <taxon>Sordariales</taxon>
        <taxon>Sordariaceae</taxon>
        <taxon>Neurospora</taxon>
    </lineage>
</organism>
<dbReference type="Proteomes" id="UP001285908">
    <property type="component" value="Unassembled WGS sequence"/>
</dbReference>
<feature type="signal peptide" evidence="2">
    <location>
        <begin position="1"/>
        <end position="20"/>
    </location>
</feature>
<name>A0AAJ0IE60_9PEZI</name>
<reference evidence="3 4" key="1">
    <citation type="journal article" date="2023" name="Mol. Phylogenet. Evol.">
        <title>Genome-scale phylogeny and comparative genomics of the fungal order Sordariales.</title>
        <authorList>
            <person name="Hensen N."/>
            <person name="Bonometti L."/>
            <person name="Westerberg I."/>
            <person name="Brannstrom I.O."/>
            <person name="Guillou S."/>
            <person name="Cros-Aarteil S."/>
            <person name="Calhoun S."/>
            <person name="Haridas S."/>
            <person name="Kuo A."/>
            <person name="Mondo S."/>
            <person name="Pangilinan J."/>
            <person name="Riley R."/>
            <person name="LaButti K."/>
            <person name="Andreopoulos B."/>
            <person name="Lipzen A."/>
            <person name="Chen C."/>
            <person name="Yan M."/>
            <person name="Daum C."/>
            <person name="Ng V."/>
            <person name="Clum A."/>
            <person name="Steindorff A."/>
            <person name="Ohm R.A."/>
            <person name="Martin F."/>
            <person name="Silar P."/>
            <person name="Natvig D.O."/>
            <person name="Lalanne C."/>
            <person name="Gautier V."/>
            <person name="Ament-Velasquez S.L."/>
            <person name="Kruys A."/>
            <person name="Hutchinson M.I."/>
            <person name="Powell A.J."/>
            <person name="Barry K."/>
            <person name="Miller A.N."/>
            <person name="Grigoriev I.V."/>
            <person name="Debuchy R."/>
            <person name="Gladieux P."/>
            <person name="Hiltunen Thoren M."/>
            <person name="Johannesson H."/>
        </authorList>
    </citation>
    <scope>NUCLEOTIDE SEQUENCE [LARGE SCALE GENOMIC DNA]</scope>
    <source>
        <strain evidence="3 4">FGSC 10403</strain>
    </source>
</reference>
<feature type="chain" id="PRO_5042523336" evidence="2">
    <location>
        <begin position="21"/>
        <end position="489"/>
    </location>
</feature>
<gene>
    <name evidence="3" type="ORF">B0T23DRAFT_328316</name>
</gene>
<sequence length="489" mass="52245">MRTTCMATVLLALAPTAIFGSPVPVLKVGVTTSDHHDLTGSKTTKLNHGIVDRDDHNPQTKTAVPGDLCINAHATMICTPGGEGKPNWNQNTKFSKPDDSVNVEAAVAEAAAKVEGRDDTDPNVWNCSSTSLRQYQCTGGPDNETCIFDDGRKVSCTRNQKTAALQTNARDGEGPDFTCVTDARGVCVCTGADVRCIIEKQGDATCSFNGSDGDASKLKVNTERLAAVLSTVAPKPKDDSDPFDANPNYSCSQISDWTWSCGSNGAGPGNPSGNSRVSGDENYDPGQGCNQPQGFFGGCDGKPDFHDNIEVNDVPKANAIGSDVTCVDMTDRNKLPYPSGLNDCSVLQSDFLSPNNTLFIPDPDVNPPSTNPDDFVLSWSTDSKTCKHAAHNTCHLSICNYAIMAGATVPVKIPKAVIRENMKMVLDKCVEQQQVGGYVYPESTHDVTLALGTLDTTQTYGKRDVAANDGNPDEDCSVVESFFWYCKAR</sequence>
<protein>
    <submittedName>
        <fullName evidence="3">Uncharacterized protein</fullName>
    </submittedName>
</protein>
<dbReference type="EMBL" id="JAULSX010000001">
    <property type="protein sequence ID" value="KAK3498747.1"/>
    <property type="molecule type" value="Genomic_DNA"/>
</dbReference>